<evidence type="ECO:0000256" key="2">
    <source>
        <dbReference type="ARBA" id="ARBA00011073"/>
    </source>
</evidence>
<keyword evidence="8 13" id="KW-1133">Transmembrane helix</keyword>
<evidence type="ECO:0000256" key="1">
    <source>
        <dbReference type="ARBA" id="ARBA00004162"/>
    </source>
</evidence>
<dbReference type="GO" id="GO:0004252">
    <property type="term" value="F:serine-type endopeptidase activity"/>
    <property type="evidence" value="ECO:0007669"/>
    <property type="project" value="UniProtKB-UniRule"/>
</dbReference>
<dbReference type="RefSeq" id="WP_067880892.1">
    <property type="nucleotide sequence ID" value="NZ_JAAXOP010000004.1"/>
</dbReference>
<evidence type="ECO:0000256" key="3">
    <source>
        <dbReference type="ARBA" id="ARBA00022475"/>
    </source>
</evidence>
<evidence type="ECO:0000259" key="15">
    <source>
        <dbReference type="Pfam" id="PF00082"/>
    </source>
</evidence>
<keyword evidence="7 10" id="KW-0720">Serine protease</keyword>
<feature type="active site" description="Charge relay system" evidence="10">
    <location>
        <position position="348"/>
    </location>
</feature>
<keyword evidence="3" id="KW-1003">Cell membrane</keyword>
<reference evidence="16 17" key="1">
    <citation type="submission" date="2020-04" db="EMBL/GenBank/DDBJ databases">
        <title>MicrobeNet Type strains.</title>
        <authorList>
            <person name="Nicholson A.C."/>
        </authorList>
    </citation>
    <scope>NUCLEOTIDE SEQUENCE [LARGE SCALE GENOMIC DNA]</scope>
    <source>
        <strain evidence="16 17">JCM 12354</strain>
    </source>
</reference>
<feature type="active site" description="Charge relay system" evidence="10">
    <location>
        <position position="102"/>
    </location>
</feature>
<evidence type="ECO:0000256" key="13">
    <source>
        <dbReference type="SAM" id="Phobius"/>
    </source>
</evidence>
<dbReference type="InterPro" id="IPR023828">
    <property type="entry name" value="Peptidase_S8_Ser-AS"/>
</dbReference>
<dbReference type="Proteomes" id="UP000565711">
    <property type="component" value="Unassembled WGS sequence"/>
</dbReference>
<comment type="caution">
    <text evidence="16">The sequence shown here is derived from an EMBL/GenBank/DDBJ whole genome shotgun (WGS) entry which is preliminary data.</text>
</comment>
<evidence type="ECO:0000256" key="4">
    <source>
        <dbReference type="ARBA" id="ARBA00022670"/>
    </source>
</evidence>
<dbReference type="InterPro" id="IPR036852">
    <property type="entry name" value="Peptidase_S8/S53_dom_sf"/>
</dbReference>
<dbReference type="PROSITE" id="PS51892">
    <property type="entry name" value="SUBTILASE"/>
    <property type="match status" value="1"/>
</dbReference>
<keyword evidence="17" id="KW-1185">Reference proteome</keyword>
<evidence type="ECO:0000256" key="8">
    <source>
        <dbReference type="ARBA" id="ARBA00022989"/>
    </source>
</evidence>
<feature type="transmembrane region" description="Helical" evidence="13">
    <location>
        <begin position="440"/>
        <end position="459"/>
    </location>
</feature>
<keyword evidence="4 10" id="KW-0645">Protease</keyword>
<evidence type="ECO:0000313" key="17">
    <source>
        <dbReference type="Proteomes" id="UP000565711"/>
    </source>
</evidence>
<dbReference type="PROSITE" id="PS00138">
    <property type="entry name" value="SUBTILASE_SER"/>
    <property type="match status" value="1"/>
</dbReference>
<dbReference type="NCBIfam" id="TIGR03921">
    <property type="entry name" value="T7SS_mycosin"/>
    <property type="match status" value="1"/>
</dbReference>
<feature type="region of interest" description="Disordered" evidence="12">
    <location>
        <begin position="31"/>
        <end position="77"/>
    </location>
</feature>
<feature type="domain" description="Peptidase S8/S53" evidence="15">
    <location>
        <begin position="93"/>
        <end position="395"/>
    </location>
</feature>
<protein>
    <submittedName>
        <fullName evidence="16">Type VII secretion-associated serine protease mycosin</fullName>
    </submittedName>
</protein>
<dbReference type="InterPro" id="IPR023834">
    <property type="entry name" value="T7SS_pept_S8A_mycosin"/>
</dbReference>
<dbReference type="Pfam" id="PF00082">
    <property type="entry name" value="Peptidase_S8"/>
    <property type="match status" value="1"/>
</dbReference>
<dbReference type="PANTHER" id="PTHR43806:SF11">
    <property type="entry name" value="CEREVISIN-RELATED"/>
    <property type="match status" value="1"/>
</dbReference>
<sequence length="472" mass="48045">MKPNTFGRKAVRIAAVAAVLGLSVSTGAGAAVADKPVVNPGVLPADGTPAPPDQTEQPPNSPCASTSTGGDGPTVPTAQRSLELDKAWHFARGAGQLVAVIDTGVAPHPRLPGLIAGGDYVSSSDGTSDCDAHGTFVAGIIGATEVPGQGFAGVAPQARILSIRQTSSYFQKKGAGRDKPPDAMPDGYGTTTTLAQAVRHAADMGATVINMSEVACKSGDLPDAALGAAVRYAAVEKNVVVVTAAGNNDKCKGTNPVIDPLDPTADPWSKVNMNVSPARWDDFVLSVGSVDDNGQPSSFTVPGPWVGVAAPGEQLTSLDPHWDDPKSKGTAVGKVDQQGKVEPISGTSFAAPYVAGVAALVRERFPQLSAIDVIKRIEATAHAPAEGWNPFVGYGAVDPVAALSAQVPNQLPPKQPAAAVSLQMPVPAPAPAADNTSRNVALIGTGVIAVLAVLGYLASFPIRRHFGERGDG</sequence>
<evidence type="ECO:0000256" key="5">
    <source>
        <dbReference type="ARBA" id="ARBA00022692"/>
    </source>
</evidence>
<dbReference type="InterPro" id="IPR022398">
    <property type="entry name" value="Peptidase_S8_His-AS"/>
</dbReference>
<keyword evidence="5 13" id="KW-0812">Transmembrane</keyword>
<proteinExistence type="inferred from homology"/>
<dbReference type="PANTHER" id="PTHR43806">
    <property type="entry name" value="PEPTIDASE S8"/>
    <property type="match status" value="1"/>
</dbReference>
<dbReference type="InterPro" id="IPR000209">
    <property type="entry name" value="Peptidase_S8/S53_dom"/>
</dbReference>
<dbReference type="PROSITE" id="PS00136">
    <property type="entry name" value="SUBTILASE_ASP"/>
    <property type="match status" value="1"/>
</dbReference>
<keyword evidence="9 13" id="KW-0472">Membrane</keyword>
<feature type="compositionally biased region" description="Polar residues" evidence="12">
    <location>
        <begin position="54"/>
        <end position="68"/>
    </location>
</feature>
<comment type="subcellular location">
    <subcellularLocation>
        <location evidence="1">Cell membrane</location>
        <topology evidence="1">Single-pass membrane protein</topology>
    </subcellularLocation>
</comment>
<dbReference type="PRINTS" id="PR00723">
    <property type="entry name" value="SUBTILISIN"/>
</dbReference>
<dbReference type="GO" id="GO:0006508">
    <property type="term" value="P:proteolysis"/>
    <property type="evidence" value="ECO:0007669"/>
    <property type="project" value="UniProtKB-KW"/>
</dbReference>
<comment type="similarity">
    <text evidence="2 10 11">Belongs to the peptidase S8 family.</text>
</comment>
<feature type="chain" id="PRO_5033042746" evidence="14">
    <location>
        <begin position="31"/>
        <end position="472"/>
    </location>
</feature>
<dbReference type="InterPro" id="IPR050131">
    <property type="entry name" value="Peptidase_S8_subtilisin-like"/>
</dbReference>
<evidence type="ECO:0000313" key="16">
    <source>
        <dbReference type="EMBL" id="NKY50425.1"/>
    </source>
</evidence>
<dbReference type="Gene3D" id="3.40.50.200">
    <property type="entry name" value="Peptidase S8/S53 domain"/>
    <property type="match status" value="1"/>
</dbReference>
<keyword evidence="14" id="KW-0732">Signal</keyword>
<evidence type="ECO:0000256" key="10">
    <source>
        <dbReference type="PROSITE-ProRule" id="PRU01240"/>
    </source>
</evidence>
<evidence type="ECO:0000256" key="7">
    <source>
        <dbReference type="ARBA" id="ARBA00022825"/>
    </source>
</evidence>
<evidence type="ECO:0000256" key="12">
    <source>
        <dbReference type="SAM" id="MobiDB-lite"/>
    </source>
</evidence>
<feature type="active site" description="Charge relay system" evidence="10">
    <location>
        <position position="133"/>
    </location>
</feature>
<dbReference type="InterPro" id="IPR023827">
    <property type="entry name" value="Peptidase_S8_Asp-AS"/>
</dbReference>
<dbReference type="GO" id="GO:0005886">
    <property type="term" value="C:plasma membrane"/>
    <property type="evidence" value="ECO:0007669"/>
    <property type="project" value="UniProtKB-SubCell"/>
</dbReference>
<evidence type="ECO:0000256" key="9">
    <source>
        <dbReference type="ARBA" id="ARBA00023136"/>
    </source>
</evidence>
<dbReference type="EMBL" id="JAAXOP010000004">
    <property type="protein sequence ID" value="NKY50425.1"/>
    <property type="molecule type" value="Genomic_DNA"/>
</dbReference>
<accession>A0A846XXI6</accession>
<evidence type="ECO:0000256" key="6">
    <source>
        <dbReference type="ARBA" id="ARBA00022801"/>
    </source>
</evidence>
<evidence type="ECO:0000256" key="14">
    <source>
        <dbReference type="SAM" id="SignalP"/>
    </source>
</evidence>
<dbReference type="PROSITE" id="PS00137">
    <property type="entry name" value="SUBTILASE_HIS"/>
    <property type="match status" value="1"/>
</dbReference>
<evidence type="ECO:0000256" key="11">
    <source>
        <dbReference type="RuleBase" id="RU003355"/>
    </source>
</evidence>
<organism evidence="16 17">
    <name type="scientific">Nocardia vermiculata</name>
    <dbReference type="NCBI Taxonomy" id="257274"/>
    <lineage>
        <taxon>Bacteria</taxon>
        <taxon>Bacillati</taxon>
        <taxon>Actinomycetota</taxon>
        <taxon>Actinomycetes</taxon>
        <taxon>Mycobacteriales</taxon>
        <taxon>Nocardiaceae</taxon>
        <taxon>Nocardia</taxon>
    </lineage>
</organism>
<dbReference type="AlphaFoldDB" id="A0A846XXI6"/>
<dbReference type="InterPro" id="IPR015500">
    <property type="entry name" value="Peptidase_S8_subtilisin-rel"/>
</dbReference>
<name>A0A846XXI6_9NOCA</name>
<gene>
    <name evidence="16" type="primary">mycP</name>
    <name evidence="16" type="ORF">HGA08_09405</name>
</gene>
<feature type="signal peptide" evidence="14">
    <location>
        <begin position="1"/>
        <end position="30"/>
    </location>
</feature>
<dbReference type="SUPFAM" id="SSF52743">
    <property type="entry name" value="Subtilisin-like"/>
    <property type="match status" value="1"/>
</dbReference>
<keyword evidence="6 10" id="KW-0378">Hydrolase</keyword>